<dbReference type="Proteomes" id="UP000679950">
    <property type="component" value="Unassembled WGS sequence"/>
</dbReference>
<sequence length="55" mass="6125">MLLQDIMPTHFGIGDSKYSGWLEFKKFTYGRGRPLGSMSTVSTVPAIQISKKCNT</sequence>
<evidence type="ECO:0000313" key="1">
    <source>
        <dbReference type="EMBL" id="GIN59401.1"/>
    </source>
</evidence>
<comment type="caution">
    <text evidence="1">The sequence shown here is derived from an EMBL/GenBank/DDBJ whole genome shotgun (WGS) entry which is preliminary data.</text>
</comment>
<accession>A0ABQ4KPH6</accession>
<proteinExistence type="predicted"/>
<reference evidence="1 2" key="1">
    <citation type="submission" date="2021-03" db="EMBL/GenBank/DDBJ databases">
        <title>Antimicrobial resistance genes in bacteria isolated from Japanese honey, and their potential for conferring macrolide and lincosamide resistance in the American foulbrood pathogen Paenibacillus larvae.</title>
        <authorList>
            <person name="Okamoto M."/>
            <person name="Kumagai M."/>
            <person name="Kanamori H."/>
            <person name="Takamatsu D."/>
        </authorList>
    </citation>
    <scope>NUCLEOTIDE SEQUENCE [LARGE SCALE GENOMIC DNA]</scope>
    <source>
        <strain evidence="1 2">J8TS2</strain>
    </source>
</reference>
<protein>
    <submittedName>
        <fullName evidence="1">Uncharacterized protein</fullName>
    </submittedName>
</protein>
<name>A0ABQ4KPH6_9BACI</name>
<gene>
    <name evidence="1" type="ORF">J8TS2_37200</name>
</gene>
<keyword evidence="2" id="KW-1185">Reference proteome</keyword>
<evidence type="ECO:0000313" key="2">
    <source>
        <dbReference type="Proteomes" id="UP000679950"/>
    </source>
</evidence>
<dbReference type="EMBL" id="BORB01000044">
    <property type="protein sequence ID" value="GIN59401.1"/>
    <property type="molecule type" value="Genomic_DNA"/>
</dbReference>
<organism evidence="1 2">
    <name type="scientific">Lederbergia ruris</name>
    <dbReference type="NCBI Taxonomy" id="217495"/>
    <lineage>
        <taxon>Bacteria</taxon>
        <taxon>Bacillati</taxon>
        <taxon>Bacillota</taxon>
        <taxon>Bacilli</taxon>
        <taxon>Bacillales</taxon>
        <taxon>Bacillaceae</taxon>
        <taxon>Lederbergia</taxon>
    </lineage>
</organism>